<evidence type="ECO:0000259" key="4">
    <source>
        <dbReference type="Pfam" id="PF14905"/>
    </source>
</evidence>
<name>A0ABU4RJN6_9FLAO</name>
<keyword evidence="3" id="KW-0998">Cell outer membrane</keyword>
<proteinExistence type="predicted"/>
<dbReference type="InterPro" id="IPR036942">
    <property type="entry name" value="Beta-barrel_TonB_sf"/>
</dbReference>
<comment type="subcellular location">
    <subcellularLocation>
        <location evidence="1">Cell outer membrane</location>
    </subcellularLocation>
</comment>
<reference evidence="5 6" key="1">
    <citation type="submission" date="2023-11" db="EMBL/GenBank/DDBJ databases">
        <title>Unpublished Manusciprt.</title>
        <authorList>
            <person name="Saticioglu I.B."/>
            <person name="Ay H."/>
            <person name="Ajmi N."/>
            <person name="Altun S."/>
            <person name="Duman M."/>
        </authorList>
    </citation>
    <scope>NUCLEOTIDE SEQUENCE [LARGE SCALE GENOMIC DNA]</scope>
    <source>
        <strain evidence="5 6">Fl-318</strain>
    </source>
</reference>
<evidence type="ECO:0000313" key="5">
    <source>
        <dbReference type="EMBL" id="MDX6191964.1"/>
    </source>
</evidence>
<sequence>MLSNVYSTYELTEPYHYDAYNFDYLFEIDSAGKKITADARYVSYRNYSDALMTADHYGAAGESLFTNVIRTHQPGSIKIKSVQADAELPFDEINLKTGFKFAEVCNDNNFHSEKLDQDQYIEIEDMTDHFQYSEKIIAGYISGSKSIAKISFDLGFRIEHTISEIDLANAMVNRSNNYTSFFPNFSASHQFQDDSRINIAVSKRINRPAYSGLNPVRWYNDEYFYFYGNPDLVPETARLFTTSYVLSNKYIFNMEYSKSSNYISRRLSYDPNGVTIRSQSANFRNYDRFDFNTVTPLKISDSWGLQVLTGVNYIFYPISEADYQSNLQQWAWNLSLQQQVKFLEHYSADISIKYTSSELYGVYVTGDVFFIDFGVKRTLIKGLDAVIAVNDVFNSYREIGYSNSRLTNYYYNEKPDSRRVSLTLRYNFGGELVNSGKKKTEEQQRL</sequence>
<comment type="caution">
    <text evidence="5">The sequence shown here is derived from an EMBL/GenBank/DDBJ whole genome shotgun (WGS) entry which is preliminary data.</text>
</comment>
<dbReference type="InterPro" id="IPR041700">
    <property type="entry name" value="OMP_b-brl_3"/>
</dbReference>
<dbReference type="PANTHER" id="PTHR40980">
    <property type="entry name" value="PLUG DOMAIN-CONTAINING PROTEIN"/>
    <property type="match status" value="1"/>
</dbReference>
<feature type="domain" description="Outer membrane protein beta-barrel" evidence="4">
    <location>
        <begin position="28"/>
        <end position="426"/>
    </location>
</feature>
<dbReference type="Proteomes" id="UP001273350">
    <property type="component" value="Unassembled WGS sequence"/>
</dbReference>
<dbReference type="Gene3D" id="2.40.170.20">
    <property type="entry name" value="TonB-dependent receptor, beta-barrel domain"/>
    <property type="match status" value="1"/>
</dbReference>
<evidence type="ECO:0000256" key="2">
    <source>
        <dbReference type="ARBA" id="ARBA00023136"/>
    </source>
</evidence>
<dbReference type="Pfam" id="PF14905">
    <property type="entry name" value="OMP_b-brl_3"/>
    <property type="match status" value="1"/>
</dbReference>
<dbReference type="SUPFAM" id="SSF56935">
    <property type="entry name" value="Porins"/>
    <property type="match status" value="1"/>
</dbReference>
<evidence type="ECO:0000313" key="6">
    <source>
        <dbReference type="Proteomes" id="UP001273350"/>
    </source>
</evidence>
<gene>
    <name evidence="5" type="ORF">SGQ83_21645</name>
</gene>
<evidence type="ECO:0000256" key="3">
    <source>
        <dbReference type="ARBA" id="ARBA00023237"/>
    </source>
</evidence>
<protein>
    <submittedName>
        <fullName evidence="5">Outer membrane beta-barrel family protein</fullName>
    </submittedName>
</protein>
<keyword evidence="2" id="KW-0472">Membrane</keyword>
<evidence type="ECO:0000256" key="1">
    <source>
        <dbReference type="ARBA" id="ARBA00004442"/>
    </source>
</evidence>
<dbReference type="PANTHER" id="PTHR40980:SF4">
    <property type="entry name" value="TONB-DEPENDENT RECEPTOR-LIKE BETA-BARREL DOMAIN-CONTAINING PROTEIN"/>
    <property type="match status" value="1"/>
</dbReference>
<accession>A0ABU4RJN6</accession>
<dbReference type="EMBL" id="JAWXVI010000014">
    <property type="protein sequence ID" value="MDX6191964.1"/>
    <property type="molecule type" value="Genomic_DNA"/>
</dbReference>
<keyword evidence="6" id="KW-1185">Reference proteome</keyword>
<organism evidence="5 6">
    <name type="scientific">Flavobacterium cupriresistens</name>
    <dbReference type="NCBI Taxonomy" id="2893885"/>
    <lineage>
        <taxon>Bacteria</taxon>
        <taxon>Pseudomonadati</taxon>
        <taxon>Bacteroidota</taxon>
        <taxon>Flavobacteriia</taxon>
        <taxon>Flavobacteriales</taxon>
        <taxon>Flavobacteriaceae</taxon>
        <taxon>Flavobacterium</taxon>
    </lineage>
</organism>